<evidence type="ECO:0000313" key="2">
    <source>
        <dbReference type="Proteomes" id="UP000828048"/>
    </source>
</evidence>
<evidence type="ECO:0000313" key="1">
    <source>
        <dbReference type="EMBL" id="KAH7853294.1"/>
    </source>
</evidence>
<protein>
    <submittedName>
        <fullName evidence="1">Uncharacterized protein</fullName>
    </submittedName>
</protein>
<keyword evidence="2" id="KW-1185">Reference proteome</keyword>
<proteinExistence type="predicted"/>
<comment type="caution">
    <text evidence="1">The sequence shown here is derived from an EMBL/GenBank/DDBJ whole genome shotgun (WGS) entry which is preliminary data.</text>
</comment>
<accession>A0ACB7YJH4</accession>
<organism evidence="1 2">
    <name type="scientific">Vaccinium darrowii</name>
    <dbReference type="NCBI Taxonomy" id="229202"/>
    <lineage>
        <taxon>Eukaryota</taxon>
        <taxon>Viridiplantae</taxon>
        <taxon>Streptophyta</taxon>
        <taxon>Embryophyta</taxon>
        <taxon>Tracheophyta</taxon>
        <taxon>Spermatophyta</taxon>
        <taxon>Magnoliopsida</taxon>
        <taxon>eudicotyledons</taxon>
        <taxon>Gunneridae</taxon>
        <taxon>Pentapetalae</taxon>
        <taxon>asterids</taxon>
        <taxon>Ericales</taxon>
        <taxon>Ericaceae</taxon>
        <taxon>Vaccinioideae</taxon>
        <taxon>Vaccinieae</taxon>
        <taxon>Vaccinium</taxon>
    </lineage>
</organism>
<dbReference type="EMBL" id="CM037161">
    <property type="protein sequence ID" value="KAH7853294.1"/>
    <property type="molecule type" value="Genomic_DNA"/>
</dbReference>
<sequence>MTIKNRIKSKEYREGVNSFIEFAKANVGLEDDIWCPCVDCMNDKKRTTNDVKIHLILKGISPSYKTWVLHGEYVPAHEPCESNEDARPHSKSSRDGVEGHNLEDIDELPNMLEEVYRGMFVNGDDDLADSMERENVGNFDKLFDDAQQPLFPGCKSFTVLSFVVKMLHIKVHNKWSNNSFNMNMKVFKELLTEWNETVPWTIYEAKKFLRDLGLGYEAIHACKNDCALFWKENENLEKCPKCGEPRYKLNKGKGTKILQKFQHRGIWDVPEIEVSELDDGEDTYVLNHAFQQDETNGVVPISGEDPTAVPLRRLDIDAEIIPPEVVLQSRGQEQDGGSDDDGFIYDDEDESFDEQSDEEEEDISTDSDSDIDPDIEP</sequence>
<reference evidence="1 2" key="1">
    <citation type="journal article" date="2021" name="Hortic Res">
        <title>High-quality reference genome and annotation aids understanding of berry development for evergreen blueberry (Vaccinium darrowii).</title>
        <authorList>
            <person name="Yu J."/>
            <person name="Hulse-Kemp A.M."/>
            <person name="Babiker E."/>
            <person name="Staton M."/>
        </authorList>
    </citation>
    <scope>NUCLEOTIDE SEQUENCE [LARGE SCALE GENOMIC DNA]</scope>
    <source>
        <strain evidence="2">cv. NJ 8807/NJ 8810</strain>
        <tissue evidence="1">Young leaf</tissue>
    </source>
</reference>
<name>A0ACB7YJH4_9ERIC</name>
<dbReference type="Proteomes" id="UP000828048">
    <property type="component" value="Chromosome 11"/>
</dbReference>
<gene>
    <name evidence="1" type="ORF">Vadar_000966</name>
</gene>